<feature type="region of interest" description="Disordered" evidence="1">
    <location>
        <begin position="1"/>
        <end position="26"/>
    </location>
</feature>
<keyword evidence="3" id="KW-1185">Reference proteome</keyword>
<feature type="region of interest" description="Disordered" evidence="1">
    <location>
        <begin position="45"/>
        <end position="67"/>
    </location>
</feature>
<dbReference type="AlphaFoldDB" id="A0AAD4JEX3"/>
<dbReference type="EMBL" id="SDAM02000068">
    <property type="protein sequence ID" value="KAH6832580.1"/>
    <property type="molecule type" value="Genomic_DNA"/>
</dbReference>
<comment type="caution">
    <text evidence="2">The sequence shown here is derived from an EMBL/GenBank/DDBJ whole genome shotgun (WGS) entry which is preliminary data.</text>
</comment>
<evidence type="ECO:0000313" key="2">
    <source>
        <dbReference type="EMBL" id="KAH6832580.1"/>
    </source>
</evidence>
<evidence type="ECO:0000313" key="3">
    <source>
        <dbReference type="Proteomes" id="UP001190926"/>
    </source>
</evidence>
<sequence length="132" mass="13980">MTGPGVVSGRHSFAGEGGGKGLGVIAERRSGTNGGLRLIAEVRGGEKSGGQLSGSLSRRDGQLSVQGDSDRLEHRIVVSNGEEEAAVEVGQRPGSEVQTKEVLYLRTVAIERWLNNNGWPADEEEGWAEGLR</sequence>
<evidence type="ECO:0000256" key="1">
    <source>
        <dbReference type="SAM" id="MobiDB-lite"/>
    </source>
</evidence>
<dbReference type="Proteomes" id="UP001190926">
    <property type="component" value="Unassembled WGS sequence"/>
</dbReference>
<protein>
    <submittedName>
        <fullName evidence="2">Uncharacterized protein</fullName>
    </submittedName>
</protein>
<reference evidence="2 3" key="1">
    <citation type="journal article" date="2021" name="Nat. Commun.">
        <title>Incipient diploidization of the medicinal plant Perilla within 10,000 years.</title>
        <authorList>
            <person name="Zhang Y."/>
            <person name="Shen Q."/>
            <person name="Leng L."/>
            <person name="Zhang D."/>
            <person name="Chen S."/>
            <person name="Shi Y."/>
            <person name="Ning Z."/>
            <person name="Chen S."/>
        </authorList>
    </citation>
    <scope>NUCLEOTIDE SEQUENCE [LARGE SCALE GENOMIC DNA]</scope>
    <source>
        <strain evidence="3">cv. PC099</strain>
    </source>
</reference>
<name>A0AAD4JEX3_PERFH</name>
<gene>
    <name evidence="2" type="ORF">C2S53_008879</name>
</gene>
<proteinExistence type="predicted"/>
<organism evidence="2 3">
    <name type="scientific">Perilla frutescens var. hirtella</name>
    <name type="common">Perilla citriodora</name>
    <name type="synonym">Perilla setoyensis</name>
    <dbReference type="NCBI Taxonomy" id="608512"/>
    <lineage>
        <taxon>Eukaryota</taxon>
        <taxon>Viridiplantae</taxon>
        <taxon>Streptophyta</taxon>
        <taxon>Embryophyta</taxon>
        <taxon>Tracheophyta</taxon>
        <taxon>Spermatophyta</taxon>
        <taxon>Magnoliopsida</taxon>
        <taxon>eudicotyledons</taxon>
        <taxon>Gunneridae</taxon>
        <taxon>Pentapetalae</taxon>
        <taxon>asterids</taxon>
        <taxon>lamiids</taxon>
        <taxon>Lamiales</taxon>
        <taxon>Lamiaceae</taxon>
        <taxon>Nepetoideae</taxon>
        <taxon>Elsholtzieae</taxon>
        <taxon>Perilla</taxon>
    </lineage>
</organism>
<accession>A0AAD4JEX3</accession>